<dbReference type="AlphaFoldDB" id="A0A0M6WBN3"/>
<sequence>MYKAVIIYMGAAYENTLNAIKYQELLGKIKILGVGVQSPFASYMDGYPLFSLEAALKKEWDYILIAGQEANFEQMKHLLMRIGINGEKVFSVNIFLIPEFDFEKYVELMNKKVSILSNHCWAGFTYHMLRAEFLSPFINMFIEGTDYIKLLENFEEYMSLDVSYYGSAYEPNLKREYPIGLLGDVKLHFNHYQTFEDAKEKWKIRKQRINFNSLFVEMWTESEEIAEKFSELPFKQKIIFVPFETKFENAISLKRLDAMWEGEFYSRVNGIANGQLGYYDLLKLLNGEKNFGRYQ</sequence>
<dbReference type="EMBL" id="CVRS01000014">
    <property type="protein sequence ID" value="CRL32439.1"/>
    <property type="molecule type" value="Genomic_DNA"/>
</dbReference>
<gene>
    <name evidence="1" type="ORF">RIL183_13031</name>
</gene>
<accession>A0A0M6WBN3</accession>
<dbReference type="Gene3D" id="3.40.50.720">
    <property type="entry name" value="NAD(P)-binding Rossmann-like Domain"/>
    <property type="match status" value="1"/>
</dbReference>
<reference evidence="2" key="1">
    <citation type="submission" date="2015-05" db="EMBL/GenBank/DDBJ databases">
        <authorList>
            <consortium name="Pathogen Informatics"/>
        </authorList>
    </citation>
    <scope>NUCLEOTIDE SEQUENCE [LARGE SCALE GENOMIC DNA]</scope>
    <source>
        <strain evidence="2">L1-83</strain>
    </source>
</reference>
<keyword evidence="2" id="KW-1185">Reference proteome</keyword>
<protein>
    <recommendedName>
        <fullName evidence="3">DUF1919 domain-containing protein</fullName>
    </recommendedName>
</protein>
<dbReference type="InterPro" id="IPR015037">
    <property type="entry name" value="DUF1919"/>
</dbReference>
<dbReference type="Proteomes" id="UP000049828">
    <property type="component" value="Unassembled WGS sequence"/>
</dbReference>
<dbReference type="SUPFAM" id="SSF142795">
    <property type="entry name" value="CAC2185-like"/>
    <property type="match status" value="1"/>
</dbReference>
<evidence type="ECO:0000313" key="1">
    <source>
        <dbReference type="EMBL" id="CRL32439.1"/>
    </source>
</evidence>
<name>A0A0M6WBN3_9FIRM</name>
<evidence type="ECO:0000313" key="2">
    <source>
        <dbReference type="Proteomes" id="UP000049828"/>
    </source>
</evidence>
<dbReference type="RefSeq" id="WP_021923609.1">
    <property type="nucleotide sequence ID" value="NZ_CVRS01000014.1"/>
</dbReference>
<organism evidence="1 2">
    <name type="scientific">Roseburia inulinivorans</name>
    <dbReference type="NCBI Taxonomy" id="360807"/>
    <lineage>
        <taxon>Bacteria</taxon>
        <taxon>Bacillati</taxon>
        <taxon>Bacillota</taxon>
        <taxon>Clostridia</taxon>
        <taxon>Lachnospirales</taxon>
        <taxon>Lachnospiraceae</taxon>
        <taxon>Roseburia</taxon>
    </lineage>
</organism>
<dbReference type="InterPro" id="IPR037226">
    <property type="entry name" value="CAC2185-like_sf"/>
</dbReference>
<dbReference type="Pfam" id="PF08942">
    <property type="entry name" value="DUF1919"/>
    <property type="match status" value="1"/>
</dbReference>
<proteinExistence type="predicted"/>
<dbReference type="OrthoDB" id="6636518at2"/>
<evidence type="ECO:0008006" key="3">
    <source>
        <dbReference type="Google" id="ProtNLM"/>
    </source>
</evidence>